<feature type="domain" description="Thiamine pyrophosphate enzyme N-terminal TPP-binding" evidence="7">
    <location>
        <begin position="7"/>
        <end position="114"/>
    </location>
</feature>
<dbReference type="Pfam" id="PF02776">
    <property type="entry name" value="TPP_enzyme_N"/>
    <property type="match status" value="1"/>
</dbReference>
<comment type="pathway">
    <text evidence="6">Quinol/quinone metabolism; menaquinone biosynthesis.</text>
</comment>
<evidence type="ECO:0000256" key="3">
    <source>
        <dbReference type="ARBA" id="ARBA00022842"/>
    </source>
</evidence>
<feature type="domain" description="Menaquinone biosynthesis protein MenD middle" evidence="8">
    <location>
        <begin position="235"/>
        <end position="420"/>
    </location>
</feature>
<sequence length="594" mass="67291">MKYPKIHLAQTVIALCKTKGIEHIVISPGSRNAPLTIGFTEDPFFSCYSIVDERCAAFFALGIAQQTKKPAAVVCTSGSALLNYYPAVSEAFYSDIPLIVLSADRPKHRIDIGDGQTIRQDDVFNRHIIQAKNLEQDINHATLEVLSKEKHQLPKFIDAKRIDELQAQIQERNEHAINTVLNSAIAQSGPVHLNIPFEEPLYETLDAPSVFPKNVSLSASAPKFQSNMLDPFIKKWNAAKRKMILVGVLGPNTIEQKFIERLAEDDSVIVLTESTSNLHHREFFPTIDKIIAPMEKLKAPETAFEQLRPEILLTFGGMVVSKKIKAFLRKFQPKHHWHIDEKKAYDTFFCLEKHFLTSPNHFFGAFLDRTSAIESDYKSFWQQVKSRRNKCHDEYLKNIPFSDLVVFKELLSSIPDDMTLQLSNSSTIRYVQLFDQNPTIAHFCNRGTSGIDGSTSTAIGSALTLKSPTLLVTGDLSFFYDSNALWNGYIRNDFRIILINNQGGGIFRILPGDKDSDNFDSYFETVHTLNAENLAKMYNFEYQDVKSASGLSESLRTFFESSQRPKLLEVFTPRTINDSTLIGYFEHLIENEQV</sequence>
<keyword evidence="6" id="KW-0474">Menaquinone biosynthesis</keyword>
<dbReference type="CDD" id="cd02009">
    <property type="entry name" value="TPP_SHCHC_synthase"/>
    <property type="match status" value="1"/>
</dbReference>
<dbReference type="Gene3D" id="3.40.50.970">
    <property type="match status" value="2"/>
</dbReference>
<dbReference type="EC" id="2.2.1.9" evidence="6"/>
<evidence type="ECO:0000313" key="10">
    <source>
        <dbReference type="Proteomes" id="UP001596978"/>
    </source>
</evidence>
<comment type="cofactor">
    <cofactor evidence="6">
        <name>thiamine diphosphate</name>
        <dbReference type="ChEBI" id="CHEBI:58937"/>
    </cofactor>
    <text evidence="6">Binds 1 thiamine pyrophosphate per subunit.</text>
</comment>
<evidence type="ECO:0000259" key="7">
    <source>
        <dbReference type="Pfam" id="PF02776"/>
    </source>
</evidence>
<accession>A0ABW3CYT2</accession>
<keyword evidence="5 6" id="KW-0464">Manganese</keyword>
<gene>
    <name evidence="6 9" type="primary">menD</name>
    <name evidence="9" type="ORF">ACFQ1M_08560</name>
</gene>
<keyword evidence="4 6" id="KW-0786">Thiamine pyrophosphate</keyword>
<reference evidence="10" key="1">
    <citation type="journal article" date="2019" name="Int. J. Syst. Evol. Microbiol.">
        <title>The Global Catalogue of Microorganisms (GCM) 10K type strain sequencing project: providing services to taxonomists for standard genome sequencing and annotation.</title>
        <authorList>
            <consortium name="The Broad Institute Genomics Platform"/>
            <consortium name="The Broad Institute Genome Sequencing Center for Infectious Disease"/>
            <person name="Wu L."/>
            <person name="Ma J."/>
        </authorList>
    </citation>
    <scope>NUCLEOTIDE SEQUENCE [LARGE SCALE GENOMIC DNA]</scope>
    <source>
        <strain evidence="10">CCUG 62952</strain>
    </source>
</reference>
<dbReference type="Gene3D" id="3.40.50.1220">
    <property type="entry name" value="TPP-binding domain"/>
    <property type="match status" value="1"/>
</dbReference>
<dbReference type="PIRSF" id="PIRSF004983">
    <property type="entry name" value="MenD"/>
    <property type="match status" value="1"/>
</dbReference>
<protein>
    <recommendedName>
        <fullName evidence="6">2-succinyl-5-enolpyruvyl-6-hydroxy-3-cyclohexene-1-carboxylate synthase</fullName>
        <shortName evidence="6">SEPHCHC synthase</shortName>
        <ecNumber evidence="6">2.2.1.9</ecNumber>
    </recommendedName>
    <alternativeName>
        <fullName evidence="6">Menaquinone biosynthesis protein MenD</fullName>
    </alternativeName>
</protein>
<comment type="subunit">
    <text evidence="6">Homodimer.</text>
</comment>
<evidence type="ECO:0000259" key="8">
    <source>
        <dbReference type="Pfam" id="PF16582"/>
    </source>
</evidence>
<dbReference type="RefSeq" id="WP_386406837.1">
    <property type="nucleotide sequence ID" value="NZ_JBHTJH010000004.1"/>
</dbReference>
<comment type="function">
    <text evidence="6">Catalyzes the thiamine diphosphate-dependent decarboxylation of 2-oxoglutarate and the subsequent addition of the resulting succinic semialdehyde-thiamine pyrophosphate anion to isochorismate to yield 2-succinyl-5-enolpyruvyl-6-hydroxy-3-cyclohexene-1-carboxylate (SEPHCHC).</text>
</comment>
<dbReference type="GO" id="GO:0070204">
    <property type="term" value="F:2-succinyl-5-enolpyruvyl-6-hydroxy-3-cyclohexene-1-carboxylic-acid synthase activity"/>
    <property type="evidence" value="ECO:0007669"/>
    <property type="project" value="UniProtKB-EC"/>
</dbReference>
<comment type="similarity">
    <text evidence="6">Belongs to the TPP enzyme family. MenD subfamily.</text>
</comment>
<dbReference type="InterPro" id="IPR029061">
    <property type="entry name" value="THDP-binding"/>
</dbReference>
<evidence type="ECO:0000256" key="6">
    <source>
        <dbReference type="HAMAP-Rule" id="MF_01659"/>
    </source>
</evidence>
<comment type="catalytic activity">
    <reaction evidence="6">
        <text>isochorismate + 2-oxoglutarate + H(+) = 5-enolpyruvoyl-6-hydroxy-2-succinyl-cyclohex-3-ene-1-carboxylate + CO2</text>
        <dbReference type="Rhea" id="RHEA:25593"/>
        <dbReference type="ChEBI" id="CHEBI:15378"/>
        <dbReference type="ChEBI" id="CHEBI:16526"/>
        <dbReference type="ChEBI" id="CHEBI:16810"/>
        <dbReference type="ChEBI" id="CHEBI:29780"/>
        <dbReference type="ChEBI" id="CHEBI:58818"/>
        <dbReference type="EC" id="2.2.1.9"/>
    </reaction>
</comment>
<dbReference type="InterPro" id="IPR032264">
    <property type="entry name" value="MenD_middle"/>
</dbReference>
<dbReference type="InterPro" id="IPR012001">
    <property type="entry name" value="Thiamin_PyroP_enz_TPP-bd_dom"/>
</dbReference>
<dbReference type="InterPro" id="IPR004433">
    <property type="entry name" value="MenaQ_synth_MenD"/>
</dbReference>
<keyword evidence="3 6" id="KW-0460">Magnesium</keyword>
<proteinExistence type="inferred from homology"/>
<keyword evidence="10" id="KW-1185">Reference proteome</keyword>
<keyword evidence="1 6" id="KW-0808">Transferase</keyword>
<dbReference type="EMBL" id="JBHTJH010000004">
    <property type="protein sequence ID" value="MFD0862260.1"/>
    <property type="molecule type" value="Genomic_DNA"/>
</dbReference>
<keyword evidence="2 6" id="KW-0479">Metal-binding</keyword>
<comment type="pathway">
    <text evidence="6">Quinol/quinone metabolism; 1,4-dihydroxy-2-naphthoate biosynthesis; 1,4-dihydroxy-2-naphthoate from chorismate: step 2/7.</text>
</comment>
<evidence type="ECO:0000256" key="5">
    <source>
        <dbReference type="ARBA" id="ARBA00023211"/>
    </source>
</evidence>
<dbReference type="CDD" id="cd07037">
    <property type="entry name" value="TPP_PYR_MenD"/>
    <property type="match status" value="1"/>
</dbReference>
<dbReference type="PANTHER" id="PTHR42916">
    <property type="entry name" value="2-SUCCINYL-5-ENOLPYRUVYL-6-HYDROXY-3-CYCLOHEXENE-1-CARBOXYLATE SYNTHASE"/>
    <property type="match status" value="1"/>
</dbReference>
<dbReference type="HAMAP" id="MF_01659">
    <property type="entry name" value="MenD"/>
    <property type="match status" value="1"/>
</dbReference>
<comment type="cofactor">
    <cofactor evidence="6">
        <name>Mg(2+)</name>
        <dbReference type="ChEBI" id="CHEBI:18420"/>
    </cofactor>
    <cofactor evidence="6">
        <name>Mn(2+)</name>
        <dbReference type="ChEBI" id="CHEBI:29035"/>
    </cofactor>
</comment>
<comment type="caution">
    <text evidence="9">The sequence shown here is derived from an EMBL/GenBank/DDBJ whole genome shotgun (WGS) entry which is preliminary data.</text>
</comment>
<evidence type="ECO:0000256" key="4">
    <source>
        <dbReference type="ARBA" id="ARBA00023052"/>
    </source>
</evidence>
<dbReference type="Pfam" id="PF16582">
    <property type="entry name" value="TPP_enzyme_M_2"/>
    <property type="match status" value="1"/>
</dbReference>
<dbReference type="SUPFAM" id="SSF52518">
    <property type="entry name" value="Thiamin diphosphate-binding fold (THDP-binding)"/>
    <property type="match status" value="2"/>
</dbReference>
<evidence type="ECO:0000256" key="2">
    <source>
        <dbReference type="ARBA" id="ARBA00022723"/>
    </source>
</evidence>
<dbReference type="PANTHER" id="PTHR42916:SF1">
    <property type="entry name" value="PROTEIN PHYLLO, CHLOROPLASTIC"/>
    <property type="match status" value="1"/>
</dbReference>
<evidence type="ECO:0000256" key="1">
    <source>
        <dbReference type="ARBA" id="ARBA00022679"/>
    </source>
</evidence>
<name>A0ABW3CYT2_9FLAO</name>
<dbReference type="Proteomes" id="UP001596978">
    <property type="component" value="Unassembled WGS sequence"/>
</dbReference>
<organism evidence="9 10">
    <name type="scientific">Sungkyunkwania multivorans</name>
    <dbReference type="NCBI Taxonomy" id="1173618"/>
    <lineage>
        <taxon>Bacteria</taxon>
        <taxon>Pseudomonadati</taxon>
        <taxon>Bacteroidota</taxon>
        <taxon>Flavobacteriia</taxon>
        <taxon>Flavobacteriales</taxon>
        <taxon>Flavobacteriaceae</taxon>
        <taxon>Sungkyunkwania</taxon>
    </lineage>
</organism>
<evidence type="ECO:0000313" key="9">
    <source>
        <dbReference type="EMBL" id="MFD0862260.1"/>
    </source>
</evidence>